<dbReference type="EMBL" id="UYWW01005548">
    <property type="protein sequence ID" value="VDM14216.1"/>
    <property type="molecule type" value="Genomic_DNA"/>
</dbReference>
<dbReference type="InParanoid" id="A0A3P7E4E3"/>
<evidence type="ECO:0000313" key="4">
    <source>
        <dbReference type="Proteomes" id="UP000270924"/>
    </source>
</evidence>
<evidence type="ECO:0000256" key="1">
    <source>
        <dbReference type="SAM" id="Coils"/>
    </source>
</evidence>
<dbReference type="OrthoDB" id="5859223at2759"/>
<feature type="region of interest" description="Disordered" evidence="2">
    <location>
        <begin position="114"/>
        <end position="154"/>
    </location>
</feature>
<keyword evidence="1" id="KW-0175">Coiled coil</keyword>
<gene>
    <name evidence="3" type="ORF">WBA_LOCUS7602</name>
</gene>
<evidence type="ECO:0008006" key="5">
    <source>
        <dbReference type="Google" id="ProtNLM"/>
    </source>
</evidence>
<evidence type="ECO:0000313" key="3">
    <source>
        <dbReference type="EMBL" id="VDM14216.1"/>
    </source>
</evidence>
<keyword evidence="4" id="KW-1185">Reference proteome</keyword>
<feature type="compositionally biased region" description="Low complexity" evidence="2">
    <location>
        <begin position="115"/>
        <end position="139"/>
    </location>
</feature>
<sequence>MIESLQNLISSLSDQLEDAKDALFSEIDYQPFSMEYEMYVQIQNEVKVGKNKCKQLKKRIKYCKIQQKIMRKELNEINLRIEENEKYKIELIRRKEKADKSALYWRNRIAQRQLNNATTNNSNNNNDNDNDNGNNNSRNNHNDSDNNIFSQSKA</sequence>
<organism evidence="3 4">
    <name type="scientific">Wuchereria bancrofti</name>
    <dbReference type="NCBI Taxonomy" id="6293"/>
    <lineage>
        <taxon>Eukaryota</taxon>
        <taxon>Metazoa</taxon>
        <taxon>Ecdysozoa</taxon>
        <taxon>Nematoda</taxon>
        <taxon>Chromadorea</taxon>
        <taxon>Rhabditida</taxon>
        <taxon>Spirurina</taxon>
        <taxon>Spiruromorpha</taxon>
        <taxon>Filarioidea</taxon>
        <taxon>Onchocercidae</taxon>
        <taxon>Wuchereria</taxon>
    </lineage>
</organism>
<protein>
    <recommendedName>
        <fullName evidence="5">Biogenesis of lysosome-related organelles complex 1 subunit 6</fullName>
    </recommendedName>
</protein>
<proteinExistence type="predicted"/>
<name>A0A3P7E4E3_WUCBA</name>
<dbReference type="OMA" id="QRIENCK"/>
<dbReference type="Proteomes" id="UP000270924">
    <property type="component" value="Unassembled WGS sequence"/>
</dbReference>
<reference evidence="3 4" key="1">
    <citation type="submission" date="2018-11" db="EMBL/GenBank/DDBJ databases">
        <authorList>
            <consortium name="Pathogen Informatics"/>
        </authorList>
    </citation>
    <scope>NUCLEOTIDE SEQUENCE [LARGE SCALE GENOMIC DNA]</scope>
</reference>
<feature type="coiled-coil region" evidence="1">
    <location>
        <begin position="2"/>
        <end position="59"/>
    </location>
</feature>
<evidence type="ECO:0000256" key="2">
    <source>
        <dbReference type="SAM" id="MobiDB-lite"/>
    </source>
</evidence>
<accession>A0A3P7E4E3</accession>
<dbReference type="AlphaFoldDB" id="A0A3P7E4E3"/>